<dbReference type="EMBL" id="ANOH01000364">
    <property type="protein sequence ID" value="EMI53315.1"/>
    <property type="molecule type" value="Genomic_DNA"/>
</dbReference>
<name>M5TVW8_9BACT</name>
<evidence type="ECO:0000313" key="1">
    <source>
        <dbReference type="EMBL" id="EMI53315.1"/>
    </source>
</evidence>
<gene>
    <name evidence="1" type="ORF">RSSM_05288</name>
</gene>
<keyword evidence="2" id="KW-1185">Reference proteome</keyword>
<dbReference type="AlphaFoldDB" id="M5TVW8"/>
<dbReference type="PATRIC" id="fig|1263870.3.peg.5605"/>
<accession>M5TVW8</accession>
<sequence>MAHAGRFADRYPITLARMPLGADRFVPAYRSVGGRSSGGAV</sequence>
<dbReference type="Proteomes" id="UP000011885">
    <property type="component" value="Unassembled WGS sequence"/>
</dbReference>
<organism evidence="1 2">
    <name type="scientific">Rhodopirellula sallentina SM41</name>
    <dbReference type="NCBI Taxonomy" id="1263870"/>
    <lineage>
        <taxon>Bacteria</taxon>
        <taxon>Pseudomonadati</taxon>
        <taxon>Planctomycetota</taxon>
        <taxon>Planctomycetia</taxon>
        <taxon>Pirellulales</taxon>
        <taxon>Pirellulaceae</taxon>
        <taxon>Rhodopirellula</taxon>
    </lineage>
</organism>
<protein>
    <submittedName>
        <fullName evidence="1">Uncharacterized protein</fullName>
    </submittedName>
</protein>
<proteinExistence type="predicted"/>
<reference evidence="1 2" key="1">
    <citation type="journal article" date="2013" name="Mar. Genomics">
        <title>Expression of sulfatases in Rhodopirellula baltica and the diversity of sulfatases in the genus Rhodopirellula.</title>
        <authorList>
            <person name="Wegner C.E."/>
            <person name="Richter-Heitmann T."/>
            <person name="Klindworth A."/>
            <person name="Klockow C."/>
            <person name="Richter M."/>
            <person name="Achstetter T."/>
            <person name="Glockner F.O."/>
            <person name="Harder J."/>
        </authorList>
    </citation>
    <scope>NUCLEOTIDE SEQUENCE [LARGE SCALE GENOMIC DNA]</scope>
    <source>
        <strain evidence="1 2">SM41</strain>
    </source>
</reference>
<evidence type="ECO:0000313" key="2">
    <source>
        <dbReference type="Proteomes" id="UP000011885"/>
    </source>
</evidence>
<comment type="caution">
    <text evidence="1">The sequence shown here is derived from an EMBL/GenBank/DDBJ whole genome shotgun (WGS) entry which is preliminary data.</text>
</comment>